<dbReference type="PANTHER" id="PTHR36435">
    <property type="entry name" value="SLR1288 PROTEIN"/>
    <property type="match status" value="1"/>
</dbReference>
<feature type="transmembrane region" description="Helical" evidence="1">
    <location>
        <begin position="354"/>
        <end position="373"/>
    </location>
</feature>
<keyword evidence="1" id="KW-0472">Membrane</keyword>
<feature type="transmembrane region" description="Helical" evidence="1">
    <location>
        <begin position="405"/>
        <end position="429"/>
    </location>
</feature>
<feature type="domain" description="Septum formation-related" evidence="3">
    <location>
        <begin position="464"/>
        <end position="550"/>
    </location>
</feature>
<dbReference type="InterPro" id="IPR025588">
    <property type="entry name" value="YcxB-like_C"/>
</dbReference>
<feature type="transmembrane region" description="Helical" evidence="1">
    <location>
        <begin position="240"/>
        <end position="258"/>
    </location>
</feature>
<evidence type="ECO:0000259" key="2">
    <source>
        <dbReference type="Pfam" id="PF02517"/>
    </source>
</evidence>
<feature type="transmembrane region" description="Helical" evidence="1">
    <location>
        <begin position="379"/>
        <end position="398"/>
    </location>
</feature>
<feature type="transmembrane region" description="Helical" evidence="1">
    <location>
        <begin position="72"/>
        <end position="92"/>
    </location>
</feature>
<dbReference type="GO" id="GO:0004175">
    <property type="term" value="F:endopeptidase activity"/>
    <property type="evidence" value="ECO:0007669"/>
    <property type="project" value="UniProtKB-ARBA"/>
</dbReference>
<organism evidence="5 6">
    <name type="scientific">Egicoccus halophilus</name>
    <dbReference type="NCBI Taxonomy" id="1670830"/>
    <lineage>
        <taxon>Bacteria</taxon>
        <taxon>Bacillati</taxon>
        <taxon>Actinomycetota</taxon>
        <taxon>Nitriliruptoria</taxon>
        <taxon>Egicoccales</taxon>
        <taxon>Egicoccaceae</taxon>
        <taxon>Egicoccus</taxon>
    </lineage>
</organism>
<dbReference type="Pfam" id="PF13845">
    <property type="entry name" value="Septum_form"/>
    <property type="match status" value="1"/>
</dbReference>
<keyword evidence="6" id="KW-1185">Reference proteome</keyword>
<dbReference type="Pfam" id="PF02517">
    <property type="entry name" value="Rce1-like"/>
    <property type="match status" value="1"/>
</dbReference>
<keyword evidence="1" id="KW-0812">Transmembrane</keyword>
<feature type="domain" description="YcxB-like C-terminal" evidence="4">
    <location>
        <begin position="117"/>
        <end position="172"/>
    </location>
</feature>
<dbReference type="GO" id="GO:0080120">
    <property type="term" value="P:CAAX-box protein maturation"/>
    <property type="evidence" value="ECO:0007669"/>
    <property type="project" value="UniProtKB-ARBA"/>
</dbReference>
<dbReference type="InterPro" id="IPR052710">
    <property type="entry name" value="CAAX_protease"/>
</dbReference>
<accession>A0A8J3A6G1</accession>
<dbReference type="Proteomes" id="UP000650511">
    <property type="component" value="Unassembled WGS sequence"/>
</dbReference>
<evidence type="ECO:0000313" key="6">
    <source>
        <dbReference type="Proteomes" id="UP000650511"/>
    </source>
</evidence>
<feature type="transmembrane region" description="Helical" evidence="1">
    <location>
        <begin position="321"/>
        <end position="342"/>
    </location>
</feature>
<reference evidence="5" key="1">
    <citation type="journal article" date="2014" name="Int. J. Syst. Evol. Microbiol.">
        <title>Complete genome sequence of Corynebacterium casei LMG S-19264T (=DSM 44701T), isolated from a smear-ripened cheese.</title>
        <authorList>
            <consortium name="US DOE Joint Genome Institute (JGI-PGF)"/>
            <person name="Walter F."/>
            <person name="Albersmeier A."/>
            <person name="Kalinowski J."/>
            <person name="Ruckert C."/>
        </authorList>
    </citation>
    <scope>NUCLEOTIDE SEQUENCE</scope>
    <source>
        <strain evidence="5">CGMCC 1.14988</strain>
    </source>
</reference>
<gene>
    <name evidence="5" type="ORF">GCM10011354_09360</name>
</gene>
<dbReference type="InterPro" id="IPR026004">
    <property type="entry name" value="Septum_form"/>
</dbReference>
<dbReference type="PANTHER" id="PTHR36435:SF1">
    <property type="entry name" value="CAAX AMINO TERMINAL PROTEASE FAMILY PROTEIN"/>
    <property type="match status" value="1"/>
</dbReference>
<feature type="domain" description="CAAX prenyl protease 2/Lysostaphin resistance protein A-like" evidence="2">
    <location>
        <begin position="322"/>
        <end position="415"/>
    </location>
</feature>
<comment type="caution">
    <text evidence="5">The sequence shown here is derived from an EMBL/GenBank/DDBJ whole genome shotgun (WGS) entry which is preliminary data.</text>
</comment>
<feature type="transmembrane region" description="Helical" evidence="1">
    <location>
        <begin position="212"/>
        <end position="234"/>
    </location>
</feature>
<proteinExistence type="predicted"/>
<dbReference type="EMBL" id="BMHA01000003">
    <property type="protein sequence ID" value="GGI04491.1"/>
    <property type="molecule type" value="Genomic_DNA"/>
</dbReference>
<evidence type="ECO:0008006" key="7">
    <source>
        <dbReference type="Google" id="ProtNLM"/>
    </source>
</evidence>
<feature type="transmembrane region" description="Helical" evidence="1">
    <location>
        <begin position="48"/>
        <end position="66"/>
    </location>
</feature>
<evidence type="ECO:0000313" key="5">
    <source>
        <dbReference type="EMBL" id="GGI04491.1"/>
    </source>
</evidence>
<protein>
    <recommendedName>
        <fullName evidence="7">Membrane protease YdiL, CAAX protease family</fullName>
    </recommendedName>
</protein>
<dbReference type="InterPro" id="IPR003675">
    <property type="entry name" value="Rce1/LyrA-like_dom"/>
</dbReference>
<sequence>MCAIGPFVSLMPPAEPLAVDVAFDLDEATCLRAVAYVRRRLPETRWQLAGVSALTSLLTVLGVHLVVPPGPWSLALAAVGAVVGWWSAIANAQAATRRALRATPGALGPRVVRLERDALAVVTPAASSRLAWGGVHDVVDTGATILVLTGPLAVVPVPRAAFPDAAVADDFLRRARSAVAGAAGDAATLPAASASSSASWDLPPVSFGARRALVAVVLALVLELVLAEGGYRIGELVGDLWWALGGLATALGAVRLATNRRLREAVAIVWGARPTWRHVGLGVGLGALLWFVDQALATVVGGLWPATLGSSQAWLEDAMTFAPLVTTLAVVVTGPIVEELLFRGVLLRGLRRRWGVIWAVLLSSLAFAAVHPSDLSPPTLLLLLSTFAAGILFAVATIRTGTLTVAVVAHMVANLAVTLLGFLPGPAWIVEVGPDAPVTAFELAVGDCAPGLPDEADDPAWPQRWGAAEQVDCERPHDLEVYLREPLEPQDDAAGVDPDEVDTRCYDAFAPYVGRDWETSALDYLVLVPNATAYASGQRELVCVLHEVERDPLEGSMRGSGR</sequence>
<dbReference type="AlphaFoldDB" id="A0A8J3A6G1"/>
<name>A0A8J3A6G1_9ACTN</name>
<evidence type="ECO:0000259" key="3">
    <source>
        <dbReference type="Pfam" id="PF13845"/>
    </source>
</evidence>
<dbReference type="Pfam" id="PF14317">
    <property type="entry name" value="YcxB"/>
    <property type="match status" value="1"/>
</dbReference>
<reference evidence="5" key="2">
    <citation type="submission" date="2020-09" db="EMBL/GenBank/DDBJ databases">
        <authorList>
            <person name="Sun Q."/>
            <person name="Zhou Y."/>
        </authorList>
    </citation>
    <scope>NUCLEOTIDE SEQUENCE</scope>
    <source>
        <strain evidence="5">CGMCC 1.14988</strain>
    </source>
</reference>
<evidence type="ECO:0000256" key="1">
    <source>
        <dbReference type="SAM" id="Phobius"/>
    </source>
</evidence>
<keyword evidence="1" id="KW-1133">Transmembrane helix</keyword>
<evidence type="ECO:0000259" key="4">
    <source>
        <dbReference type="Pfam" id="PF14317"/>
    </source>
</evidence>
<feature type="transmembrane region" description="Helical" evidence="1">
    <location>
        <begin position="279"/>
        <end position="301"/>
    </location>
</feature>